<dbReference type="GO" id="GO:0000723">
    <property type="term" value="P:telomere maintenance"/>
    <property type="evidence" value="ECO:0007669"/>
    <property type="project" value="InterPro"/>
</dbReference>
<evidence type="ECO:0000313" key="4">
    <source>
        <dbReference type="Proteomes" id="UP000807504"/>
    </source>
</evidence>
<dbReference type="GO" id="GO:0006281">
    <property type="term" value="P:DNA repair"/>
    <property type="evidence" value="ECO:0007669"/>
    <property type="project" value="UniProtKB-KW"/>
</dbReference>
<dbReference type="InterPro" id="IPR010285">
    <property type="entry name" value="DNA_helicase_pif1-like_DEAD"/>
</dbReference>
<keyword evidence="1" id="KW-0378">Hydrolase</keyword>
<evidence type="ECO:0000313" key="3">
    <source>
        <dbReference type="EMBL" id="KAF8777717.1"/>
    </source>
</evidence>
<comment type="similarity">
    <text evidence="1">Belongs to the helicase family.</text>
</comment>
<keyword evidence="1" id="KW-0233">DNA recombination</keyword>
<proteinExistence type="inferred from homology"/>
<feature type="domain" description="DNA helicase Pif1-like DEAD-box helicase" evidence="2">
    <location>
        <begin position="44"/>
        <end position="193"/>
    </location>
</feature>
<keyword evidence="1" id="KW-0347">Helicase</keyword>
<name>A0A8T0EPQ7_ARGBR</name>
<protein>
    <recommendedName>
        <fullName evidence="1">ATP-dependent DNA helicase</fullName>
        <ecNumber evidence="1">5.6.2.3</ecNumber>
    </recommendedName>
</protein>
<reference evidence="3" key="2">
    <citation type="submission" date="2020-06" db="EMBL/GenBank/DDBJ databases">
        <authorList>
            <person name="Sheffer M."/>
        </authorList>
    </citation>
    <scope>NUCLEOTIDE SEQUENCE</scope>
</reference>
<dbReference type="Proteomes" id="UP000807504">
    <property type="component" value="Unassembled WGS sequence"/>
</dbReference>
<comment type="caution">
    <text evidence="3">The sequence shown here is derived from an EMBL/GenBank/DDBJ whole genome shotgun (WGS) entry which is preliminary data.</text>
</comment>
<dbReference type="AlphaFoldDB" id="A0A8T0EPQ7"/>
<evidence type="ECO:0000256" key="1">
    <source>
        <dbReference type="RuleBase" id="RU363044"/>
    </source>
</evidence>
<comment type="cofactor">
    <cofactor evidence="1">
        <name>Mg(2+)</name>
        <dbReference type="ChEBI" id="CHEBI:18420"/>
    </cofactor>
</comment>
<keyword evidence="1" id="KW-0067">ATP-binding</keyword>
<dbReference type="GO" id="GO:0016787">
    <property type="term" value="F:hydrolase activity"/>
    <property type="evidence" value="ECO:0007669"/>
    <property type="project" value="UniProtKB-KW"/>
</dbReference>
<accession>A0A8T0EPQ7</accession>
<reference evidence="3" key="1">
    <citation type="journal article" date="2020" name="bioRxiv">
        <title>Chromosome-level reference genome of the European wasp spider Argiope bruennichi: a resource for studies on range expansion and evolutionary adaptation.</title>
        <authorList>
            <person name="Sheffer M.M."/>
            <person name="Hoppe A."/>
            <person name="Krehenwinkel H."/>
            <person name="Uhl G."/>
            <person name="Kuss A.W."/>
            <person name="Jensen L."/>
            <person name="Jensen C."/>
            <person name="Gillespie R.G."/>
            <person name="Hoff K.J."/>
            <person name="Prost S."/>
        </authorList>
    </citation>
    <scope>NUCLEOTIDE SEQUENCE</scope>
</reference>
<dbReference type="GO" id="GO:0006310">
    <property type="term" value="P:DNA recombination"/>
    <property type="evidence" value="ECO:0007669"/>
    <property type="project" value="UniProtKB-KW"/>
</dbReference>
<dbReference type="EMBL" id="JABXBU010002072">
    <property type="protein sequence ID" value="KAF8777717.1"/>
    <property type="molecule type" value="Genomic_DNA"/>
</dbReference>
<dbReference type="PANTHER" id="PTHR10492">
    <property type="match status" value="1"/>
</dbReference>
<gene>
    <name evidence="3" type="ORF">HNY73_014532</name>
</gene>
<dbReference type="Pfam" id="PF05970">
    <property type="entry name" value="PIF1"/>
    <property type="match status" value="1"/>
</dbReference>
<dbReference type="GO" id="GO:0043139">
    <property type="term" value="F:5'-3' DNA helicase activity"/>
    <property type="evidence" value="ECO:0007669"/>
    <property type="project" value="UniProtKB-EC"/>
</dbReference>
<organism evidence="3 4">
    <name type="scientific">Argiope bruennichi</name>
    <name type="common">Wasp spider</name>
    <name type="synonym">Aranea bruennichi</name>
    <dbReference type="NCBI Taxonomy" id="94029"/>
    <lineage>
        <taxon>Eukaryota</taxon>
        <taxon>Metazoa</taxon>
        <taxon>Ecdysozoa</taxon>
        <taxon>Arthropoda</taxon>
        <taxon>Chelicerata</taxon>
        <taxon>Arachnida</taxon>
        <taxon>Araneae</taxon>
        <taxon>Araneomorphae</taxon>
        <taxon>Entelegynae</taxon>
        <taxon>Araneoidea</taxon>
        <taxon>Araneidae</taxon>
        <taxon>Argiope</taxon>
    </lineage>
</organism>
<keyword evidence="1" id="KW-0234">DNA repair</keyword>
<evidence type="ECO:0000259" key="2">
    <source>
        <dbReference type="Pfam" id="PF05970"/>
    </source>
</evidence>
<dbReference type="EC" id="5.6.2.3" evidence="1"/>
<keyword evidence="1" id="KW-0227">DNA damage</keyword>
<sequence length="247" mass="27911">MTRERTKYHPELGDNTGEKNARSLESIMTFLRQEVHSEKMVVSSRTGFAANQATRKKEYAPAPQNETNGDQATAAALTNIQKSKWICETKLIIWDGEPMTHVHAFIAVHRLLQDLTNCSLPFGGNVILLGGDFRHVLPVVWKGSRSLTVASCLKTHNLWSKFIKLNLVKNMRVLKIEKEFSNWLLEVSEGKSGDTVMLPDVCYPTEQSPFKQLYGDLNFSTVMPQELTDRAILTVTNDACILINIRY</sequence>
<dbReference type="PANTHER" id="PTHR10492:SF57">
    <property type="entry name" value="ATP-DEPENDENT DNA HELICASE"/>
    <property type="match status" value="1"/>
</dbReference>
<keyword evidence="1" id="KW-0547">Nucleotide-binding</keyword>
<dbReference type="GO" id="GO:0005524">
    <property type="term" value="F:ATP binding"/>
    <property type="evidence" value="ECO:0007669"/>
    <property type="project" value="UniProtKB-KW"/>
</dbReference>
<comment type="catalytic activity">
    <reaction evidence="1">
        <text>ATP + H2O = ADP + phosphate + H(+)</text>
        <dbReference type="Rhea" id="RHEA:13065"/>
        <dbReference type="ChEBI" id="CHEBI:15377"/>
        <dbReference type="ChEBI" id="CHEBI:15378"/>
        <dbReference type="ChEBI" id="CHEBI:30616"/>
        <dbReference type="ChEBI" id="CHEBI:43474"/>
        <dbReference type="ChEBI" id="CHEBI:456216"/>
        <dbReference type="EC" id="5.6.2.3"/>
    </reaction>
</comment>
<keyword evidence="4" id="KW-1185">Reference proteome</keyword>